<dbReference type="Pfam" id="PF13458">
    <property type="entry name" value="Peripla_BP_6"/>
    <property type="match status" value="1"/>
</dbReference>
<gene>
    <name evidence="5" type="primary">braC_2</name>
    <name evidence="5" type="ORF">HALOF300_03119</name>
</gene>
<dbReference type="Gene3D" id="3.40.50.2300">
    <property type="match status" value="2"/>
</dbReference>
<dbReference type="AlphaFoldDB" id="A0A7M4DLV2"/>
<evidence type="ECO:0000256" key="1">
    <source>
        <dbReference type="ARBA" id="ARBA00010062"/>
    </source>
</evidence>
<evidence type="ECO:0000313" key="5">
    <source>
        <dbReference type="EMBL" id="VZO38282.1"/>
    </source>
</evidence>
<evidence type="ECO:0000313" key="6">
    <source>
        <dbReference type="Proteomes" id="UP000419743"/>
    </source>
</evidence>
<comment type="similarity">
    <text evidence="1">Belongs to the leucine-binding protein family.</text>
</comment>
<protein>
    <submittedName>
        <fullName evidence="5">Leucine-, isoleucine-, valine-, threonine-, and alanine-binding protein</fullName>
    </submittedName>
</protein>
<dbReference type="PANTHER" id="PTHR47151:SF2">
    <property type="entry name" value="AMINO ACID BINDING PROTEIN"/>
    <property type="match status" value="1"/>
</dbReference>
<dbReference type="InterPro" id="IPR028081">
    <property type="entry name" value="Leu-bd"/>
</dbReference>
<dbReference type="CDD" id="cd06342">
    <property type="entry name" value="PBP1_ABC_LIVBP-like"/>
    <property type="match status" value="1"/>
</dbReference>
<feature type="domain" description="Leucine-binding protein" evidence="4">
    <location>
        <begin position="49"/>
        <end position="368"/>
    </location>
</feature>
<accession>A0A7M4DLV2</accession>
<evidence type="ECO:0000256" key="3">
    <source>
        <dbReference type="SAM" id="SignalP"/>
    </source>
</evidence>
<feature type="chain" id="PRO_5029686707" evidence="3">
    <location>
        <begin position="23"/>
        <end position="384"/>
    </location>
</feature>
<dbReference type="InterPro" id="IPR028082">
    <property type="entry name" value="Peripla_BP_I"/>
</dbReference>
<comment type="caution">
    <text evidence="5">The sequence shown here is derived from an EMBL/GenBank/DDBJ whole genome shotgun (WGS) entry which is preliminary data.</text>
</comment>
<evidence type="ECO:0000259" key="4">
    <source>
        <dbReference type="Pfam" id="PF13458"/>
    </source>
</evidence>
<name>A0A7M4DLV2_9MICO</name>
<reference evidence="5 6" key="1">
    <citation type="submission" date="2019-11" db="EMBL/GenBank/DDBJ databases">
        <authorList>
            <person name="Criscuolo A."/>
        </authorList>
    </citation>
    <scope>NUCLEOTIDE SEQUENCE [LARGE SCALE GENOMIC DNA]</scope>
    <source>
        <strain evidence="5">CIP111667</strain>
    </source>
</reference>
<dbReference type="PROSITE" id="PS51257">
    <property type="entry name" value="PROKAR_LIPOPROTEIN"/>
    <property type="match status" value="1"/>
</dbReference>
<keyword evidence="6" id="KW-1185">Reference proteome</keyword>
<keyword evidence="2 3" id="KW-0732">Signal</keyword>
<dbReference type="PANTHER" id="PTHR47151">
    <property type="entry name" value="LEU/ILE/VAL-BINDING ABC TRANSPORTER SUBUNIT"/>
    <property type="match status" value="1"/>
</dbReference>
<dbReference type="EMBL" id="CACRYJ010000046">
    <property type="protein sequence ID" value="VZO38282.1"/>
    <property type="molecule type" value="Genomic_DNA"/>
</dbReference>
<evidence type="ECO:0000256" key="2">
    <source>
        <dbReference type="ARBA" id="ARBA00022729"/>
    </source>
</evidence>
<dbReference type="SUPFAM" id="SSF53822">
    <property type="entry name" value="Periplasmic binding protein-like I"/>
    <property type="match status" value="1"/>
</dbReference>
<dbReference type="RefSeq" id="WP_156741819.1">
    <property type="nucleotide sequence ID" value="NZ_CACRYJ010000046.1"/>
</dbReference>
<organism evidence="5 6">
    <name type="scientific">Occultella aeris</name>
    <dbReference type="NCBI Taxonomy" id="2761496"/>
    <lineage>
        <taxon>Bacteria</taxon>
        <taxon>Bacillati</taxon>
        <taxon>Actinomycetota</taxon>
        <taxon>Actinomycetes</taxon>
        <taxon>Micrococcales</taxon>
        <taxon>Ruaniaceae</taxon>
        <taxon>Occultella</taxon>
    </lineage>
</organism>
<dbReference type="Proteomes" id="UP000419743">
    <property type="component" value="Unassembled WGS sequence"/>
</dbReference>
<sequence length="384" mass="38574">MSRSTTNWRTAGLLAAAGIALAACGTTGGGTEGEGTDDGEGGGDCVGVIAYIGPLTGPSANLGINIVNGSNLALEQFQEANPDCDVTLEEFDSQGDPAAASPLVSEIVGNADIIGVVGPTFSGETAATGDVFAEAGLVTVSPSATNPDLALNGWDTFHRVIGNDATQAPAVASYLTGTANAEGVFVVDDSSEYGAGLGAGVVESLGDLVVGTESIQVGQTDMGPVVTAVNASGADSLYFAGYYAEASVLANQLRSGGWEGLFMSGDGTLDPAFVEAAGGAAEGAVLTCPCAPADEEFAAAYEASAGQAPGTYSTEGFDATNVLLQGILDGNTDRPSLLEWVNSYDAEGITKHITFDETGEVADVVVYQYPVEGGEIQVGVPIEQ</sequence>
<feature type="signal peptide" evidence="3">
    <location>
        <begin position="1"/>
        <end position="22"/>
    </location>
</feature>
<proteinExistence type="inferred from homology"/>